<gene>
    <name evidence="4" type="ORF">N656DRAFT_693773</name>
</gene>
<evidence type="ECO:0000256" key="2">
    <source>
        <dbReference type="ARBA" id="ARBA00023043"/>
    </source>
</evidence>
<evidence type="ECO:0000256" key="3">
    <source>
        <dbReference type="PROSITE-ProRule" id="PRU00023"/>
    </source>
</evidence>
<dbReference type="Proteomes" id="UP001302812">
    <property type="component" value="Unassembled WGS sequence"/>
</dbReference>
<feature type="repeat" description="ANK" evidence="3">
    <location>
        <begin position="21"/>
        <end position="53"/>
    </location>
</feature>
<organism evidence="4 5">
    <name type="scientific">Canariomyces notabilis</name>
    <dbReference type="NCBI Taxonomy" id="2074819"/>
    <lineage>
        <taxon>Eukaryota</taxon>
        <taxon>Fungi</taxon>
        <taxon>Dikarya</taxon>
        <taxon>Ascomycota</taxon>
        <taxon>Pezizomycotina</taxon>
        <taxon>Sordariomycetes</taxon>
        <taxon>Sordariomycetidae</taxon>
        <taxon>Sordariales</taxon>
        <taxon>Chaetomiaceae</taxon>
        <taxon>Canariomyces</taxon>
    </lineage>
</organism>
<reference evidence="4" key="1">
    <citation type="journal article" date="2023" name="Mol. Phylogenet. Evol.">
        <title>Genome-scale phylogeny and comparative genomics of the fungal order Sordariales.</title>
        <authorList>
            <person name="Hensen N."/>
            <person name="Bonometti L."/>
            <person name="Westerberg I."/>
            <person name="Brannstrom I.O."/>
            <person name="Guillou S."/>
            <person name="Cros-Aarteil S."/>
            <person name="Calhoun S."/>
            <person name="Haridas S."/>
            <person name="Kuo A."/>
            <person name="Mondo S."/>
            <person name="Pangilinan J."/>
            <person name="Riley R."/>
            <person name="LaButti K."/>
            <person name="Andreopoulos B."/>
            <person name="Lipzen A."/>
            <person name="Chen C."/>
            <person name="Yan M."/>
            <person name="Daum C."/>
            <person name="Ng V."/>
            <person name="Clum A."/>
            <person name="Steindorff A."/>
            <person name="Ohm R.A."/>
            <person name="Martin F."/>
            <person name="Silar P."/>
            <person name="Natvig D.O."/>
            <person name="Lalanne C."/>
            <person name="Gautier V."/>
            <person name="Ament-Velasquez S.L."/>
            <person name="Kruys A."/>
            <person name="Hutchinson M.I."/>
            <person name="Powell A.J."/>
            <person name="Barry K."/>
            <person name="Miller A.N."/>
            <person name="Grigoriev I.V."/>
            <person name="Debuchy R."/>
            <person name="Gladieux P."/>
            <person name="Hiltunen Thoren M."/>
            <person name="Johannesson H."/>
        </authorList>
    </citation>
    <scope>NUCLEOTIDE SEQUENCE</scope>
    <source>
        <strain evidence="4">CBS 508.74</strain>
    </source>
</reference>
<dbReference type="InterPro" id="IPR050776">
    <property type="entry name" value="Ank_Repeat/CDKN_Inhibitor"/>
</dbReference>
<keyword evidence="5" id="KW-1185">Reference proteome</keyword>
<protein>
    <submittedName>
        <fullName evidence="4">Ankyrin</fullName>
    </submittedName>
</protein>
<dbReference type="EMBL" id="MU853387">
    <property type="protein sequence ID" value="KAK4107025.1"/>
    <property type="molecule type" value="Genomic_DNA"/>
</dbReference>
<comment type="caution">
    <text evidence="4">The sequence shown here is derived from an EMBL/GenBank/DDBJ whole genome shotgun (WGS) entry which is preliminary data.</text>
</comment>
<dbReference type="PANTHER" id="PTHR24201:SF2">
    <property type="entry name" value="ANKYRIN REPEAT DOMAIN-CONTAINING PROTEIN 42"/>
    <property type="match status" value="1"/>
</dbReference>
<accession>A0AAN6QBA1</accession>
<dbReference type="PANTHER" id="PTHR24201">
    <property type="entry name" value="ANK_REP_REGION DOMAIN-CONTAINING PROTEIN"/>
    <property type="match status" value="1"/>
</dbReference>
<dbReference type="SUPFAM" id="SSF48403">
    <property type="entry name" value="Ankyrin repeat"/>
    <property type="match status" value="1"/>
</dbReference>
<dbReference type="Pfam" id="PF12796">
    <property type="entry name" value="Ank_2"/>
    <property type="match status" value="1"/>
</dbReference>
<sequence>GDVVARSKTQIMADINIADAQGRTAMHIAAWAGSMDTFQRLRDLDGDLGVEDKQGRTVFHYAATARDPEVFDWLVDHEDESVKLLNRADDHGWMPLHWACR</sequence>
<dbReference type="GeneID" id="89934798"/>
<keyword evidence="1" id="KW-0677">Repeat</keyword>
<dbReference type="SMART" id="SM00248">
    <property type="entry name" value="ANK"/>
    <property type="match status" value="2"/>
</dbReference>
<dbReference type="InterPro" id="IPR002110">
    <property type="entry name" value="Ankyrin_rpt"/>
</dbReference>
<dbReference type="Gene3D" id="1.25.40.20">
    <property type="entry name" value="Ankyrin repeat-containing domain"/>
    <property type="match status" value="1"/>
</dbReference>
<dbReference type="RefSeq" id="XP_064664595.1">
    <property type="nucleotide sequence ID" value="XM_064810673.1"/>
</dbReference>
<name>A0AAN6QBA1_9PEZI</name>
<dbReference type="InterPro" id="IPR036770">
    <property type="entry name" value="Ankyrin_rpt-contain_sf"/>
</dbReference>
<keyword evidence="2 3" id="KW-0040">ANK repeat</keyword>
<evidence type="ECO:0000313" key="4">
    <source>
        <dbReference type="EMBL" id="KAK4107025.1"/>
    </source>
</evidence>
<reference evidence="4" key="2">
    <citation type="submission" date="2023-05" db="EMBL/GenBank/DDBJ databases">
        <authorList>
            <consortium name="Lawrence Berkeley National Laboratory"/>
            <person name="Steindorff A."/>
            <person name="Hensen N."/>
            <person name="Bonometti L."/>
            <person name="Westerberg I."/>
            <person name="Brannstrom I.O."/>
            <person name="Guillou S."/>
            <person name="Cros-Aarteil S."/>
            <person name="Calhoun S."/>
            <person name="Haridas S."/>
            <person name="Kuo A."/>
            <person name="Mondo S."/>
            <person name="Pangilinan J."/>
            <person name="Riley R."/>
            <person name="Labutti K."/>
            <person name="Andreopoulos B."/>
            <person name="Lipzen A."/>
            <person name="Chen C."/>
            <person name="Yanf M."/>
            <person name="Daum C."/>
            <person name="Ng V."/>
            <person name="Clum A."/>
            <person name="Ohm R."/>
            <person name="Martin F."/>
            <person name="Silar P."/>
            <person name="Natvig D."/>
            <person name="Lalanne C."/>
            <person name="Gautier V."/>
            <person name="Ament-Velasquez S.L."/>
            <person name="Kruys A."/>
            <person name="Hutchinson M.I."/>
            <person name="Powell A.J."/>
            <person name="Barry K."/>
            <person name="Miller A.N."/>
            <person name="Grigoriev I.V."/>
            <person name="Debuchy R."/>
            <person name="Gladieux P."/>
            <person name="Thoren M.H."/>
            <person name="Johannesson H."/>
        </authorList>
    </citation>
    <scope>NUCLEOTIDE SEQUENCE</scope>
    <source>
        <strain evidence="4">CBS 508.74</strain>
    </source>
</reference>
<proteinExistence type="predicted"/>
<dbReference type="PROSITE" id="PS50088">
    <property type="entry name" value="ANK_REPEAT"/>
    <property type="match status" value="1"/>
</dbReference>
<dbReference type="AlphaFoldDB" id="A0AAN6QBA1"/>
<evidence type="ECO:0000313" key="5">
    <source>
        <dbReference type="Proteomes" id="UP001302812"/>
    </source>
</evidence>
<feature type="non-terminal residue" evidence="4">
    <location>
        <position position="1"/>
    </location>
</feature>
<feature type="non-terminal residue" evidence="4">
    <location>
        <position position="101"/>
    </location>
</feature>
<evidence type="ECO:0000256" key="1">
    <source>
        <dbReference type="ARBA" id="ARBA00022737"/>
    </source>
</evidence>